<reference evidence="2 3" key="1">
    <citation type="journal article" date="2018" name="Nat. Biotechnol.">
        <title>A standardized bacterial taxonomy based on genome phylogeny substantially revises the tree of life.</title>
        <authorList>
            <person name="Parks D.H."/>
            <person name="Chuvochina M."/>
            <person name="Waite D.W."/>
            <person name="Rinke C."/>
            <person name="Skarshewski A."/>
            <person name="Chaumeil P.A."/>
            <person name="Hugenholtz P."/>
        </authorList>
    </citation>
    <scope>NUCLEOTIDE SEQUENCE [LARGE SCALE GENOMIC DNA]</scope>
    <source>
        <strain evidence="2">UBA10707</strain>
    </source>
</reference>
<keyword evidence="1" id="KW-1133">Transmembrane helix</keyword>
<proteinExistence type="predicted"/>
<feature type="transmembrane region" description="Helical" evidence="1">
    <location>
        <begin position="12"/>
        <end position="34"/>
    </location>
</feature>
<name>A0A356LJY0_9BURK</name>
<sequence length="61" mass="6955">MALVKRWRVRLIGNLLIGNLLIGVLACQYFQVFLSDLIYLAGLSADTSGPRKAKWHKNKKR</sequence>
<organism evidence="2 3">
    <name type="scientific">Advenella kashmirensis</name>
    <dbReference type="NCBI Taxonomy" id="310575"/>
    <lineage>
        <taxon>Bacteria</taxon>
        <taxon>Pseudomonadati</taxon>
        <taxon>Pseudomonadota</taxon>
        <taxon>Betaproteobacteria</taxon>
        <taxon>Burkholderiales</taxon>
        <taxon>Alcaligenaceae</taxon>
    </lineage>
</organism>
<keyword evidence="1" id="KW-0472">Membrane</keyword>
<evidence type="ECO:0000313" key="3">
    <source>
        <dbReference type="Proteomes" id="UP000264036"/>
    </source>
</evidence>
<comment type="caution">
    <text evidence="2">The sequence shown here is derived from an EMBL/GenBank/DDBJ whole genome shotgun (WGS) entry which is preliminary data.</text>
</comment>
<gene>
    <name evidence="2" type="ORF">DD666_15565</name>
</gene>
<keyword evidence="1" id="KW-0812">Transmembrane</keyword>
<evidence type="ECO:0000313" key="2">
    <source>
        <dbReference type="EMBL" id="HBP30825.1"/>
    </source>
</evidence>
<evidence type="ECO:0000256" key="1">
    <source>
        <dbReference type="SAM" id="Phobius"/>
    </source>
</evidence>
<accession>A0A356LJY0</accession>
<dbReference type="EMBL" id="DOEK01000030">
    <property type="protein sequence ID" value="HBP30825.1"/>
    <property type="molecule type" value="Genomic_DNA"/>
</dbReference>
<protein>
    <submittedName>
        <fullName evidence="2">Uncharacterized protein</fullName>
    </submittedName>
</protein>
<dbReference type="AlphaFoldDB" id="A0A356LJY0"/>
<dbReference type="PROSITE" id="PS51257">
    <property type="entry name" value="PROKAR_LIPOPROTEIN"/>
    <property type="match status" value="1"/>
</dbReference>
<dbReference type="Proteomes" id="UP000264036">
    <property type="component" value="Unassembled WGS sequence"/>
</dbReference>